<dbReference type="PANTHER" id="PTHR24148">
    <property type="entry name" value="ANKYRIN REPEAT DOMAIN-CONTAINING PROTEIN 39 HOMOLOG-RELATED"/>
    <property type="match status" value="1"/>
</dbReference>
<keyword evidence="3" id="KW-1185">Reference proteome</keyword>
<protein>
    <recommendedName>
        <fullName evidence="1">Heterokaryon incompatibility domain-containing protein</fullName>
    </recommendedName>
</protein>
<reference evidence="2" key="1">
    <citation type="submission" date="2018-12" db="EMBL/GenBank/DDBJ databases">
        <authorList>
            <person name="Syme R.A."/>
            <person name="Farfan-Caceres L."/>
            <person name="Lichtenzveig J."/>
        </authorList>
    </citation>
    <scope>NUCLEOTIDE SEQUENCE</scope>
    <source>
        <strain evidence="2">Al4</strain>
    </source>
</reference>
<evidence type="ECO:0000313" key="3">
    <source>
        <dbReference type="Proteomes" id="UP000651452"/>
    </source>
</evidence>
<evidence type="ECO:0000313" key="2">
    <source>
        <dbReference type="EMBL" id="KAF9698450.1"/>
    </source>
</evidence>
<dbReference type="EMBL" id="RZGK01000006">
    <property type="protein sequence ID" value="KAF9698450.1"/>
    <property type="molecule type" value="Genomic_DNA"/>
</dbReference>
<dbReference type="Pfam" id="PF26639">
    <property type="entry name" value="Het-6_barrel"/>
    <property type="match status" value="1"/>
</dbReference>
<reference evidence="2" key="2">
    <citation type="submission" date="2020-09" db="EMBL/GenBank/DDBJ databases">
        <title>Reference genome assembly for Australian Ascochyta lentis isolate Al4.</title>
        <authorList>
            <person name="Lee R.C."/>
            <person name="Farfan-Caceres L.M."/>
            <person name="Debler J.W."/>
            <person name="Williams A.H."/>
            <person name="Henares B.M."/>
        </authorList>
    </citation>
    <scope>NUCLEOTIDE SEQUENCE</scope>
    <source>
        <strain evidence="2">Al4</strain>
    </source>
</reference>
<sequence>MDLTVRYAYDPIQPDQLRLCQFVQDGDYLVAIFKCFPADGPHPPYSALSYTWGLSSHMAESWPLQIGQRYLPVLPSLWPFVQALRLREHLLDGTWWWIDSICIDQTNLQERSQHVRRMKHTYQNAHKVVVWLGEQSEDSDSALDFIGLLDEMNNAKYSRESLHKILHQDEYCDRWIAFRNFFMRKWWTRVWTIQEFAIPSNILFWCGQRYISRDAIFAALGVADRCSAPNFKETIAFHHAFNRRRVWLLYEVAKTQEKRVNLSLLALAAYFCSNEATDDRDRLYGFTGLCTEDHGLEINYAWSVNKVYLHFAKSFIAEHKSLDILCFASMFKATARSSLPSWVPDWRIRIQPTVIPLMASQSSCEVIGNLRPPRTLDLGNRSTSYLASGSKVPVYSFEGSSLLVRGGAIDKVADLAGAQEYGTTQGSTQESTISHTATEILVSVCRCLVLDRGDRYLSHPMPGELFYHDFINLCLLMSTSRHLVQSEFQEWYDSIAHLRFYGSTFEEVVHAAQHESKASLPTSAPVQDEYIQDSLYGRFFDVVQRSRLRLTVCRSGRIGMVPPKAIRSDLICILYGCSVPLLLRGGEQDDETTVVGECFLDGCMKGEALSQCEAEERTFRIV</sequence>
<dbReference type="PANTHER" id="PTHR24148:SF73">
    <property type="entry name" value="HET DOMAIN PROTEIN (AFU_ORTHOLOGUE AFUA_8G01020)"/>
    <property type="match status" value="1"/>
</dbReference>
<dbReference type="Proteomes" id="UP000651452">
    <property type="component" value="Unassembled WGS sequence"/>
</dbReference>
<feature type="domain" description="Heterokaryon incompatibility" evidence="1">
    <location>
        <begin position="45"/>
        <end position="195"/>
    </location>
</feature>
<dbReference type="InterPro" id="IPR052895">
    <property type="entry name" value="HetReg/Transcr_Mod"/>
</dbReference>
<dbReference type="OrthoDB" id="2504919at2759"/>
<evidence type="ECO:0000259" key="1">
    <source>
        <dbReference type="Pfam" id="PF06985"/>
    </source>
</evidence>
<gene>
    <name evidence="2" type="ORF">EKO04_003823</name>
</gene>
<dbReference type="InterPro" id="IPR010730">
    <property type="entry name" value="HET"/>
</dbReference>
<name>A0A8H7J8E4_9PLEO</name>
<comment type="caution">
    <text evidence="2">The sequence shown here is derived from an EMBL/GenBank/DDBJ whole genome shotgun (WGS) entry which is preliminary data.</text>
</comment>
<accession>A0A8H7J8E4</accession>
<proteinExistence type="predicted"/>
<organism evidence="2 3">
    <name type="scientific">Ascochyta lentis</name>
    <dbReference type="NCBI Taxonomy" id="205686"/>
    <lineage>
        <taxon>Eukaryota</taxon>
        <taxon>Fungi</taxon>
        <taxon>Dikarya</taxon>
        <taxon>Ascomycota</taxon>
        <taxon>Pezizomycotina</taxon>
        <taxon>Dothideomycetes</taxon>
        <taxon>Pleosporomycetidae</taxon>
        <taxon>Pleosporales</taxon>
        <taxon>Pleosporineae</taxon>
        <taxon>Didymellaceae</taxon>
        <taxon>Ascochyta</taxon>
    </lineage>
</organism>
<dbReference type="Pfam" id="PF06985">
    <property type="entry name" value="HET"/>
    <property type="match status" value="1"/>
</dbReference>
<dbReference type="AlphaFoldDB" id="A0A8H7J8E4"/>